<proteinExistence type="predicted"/>
<evidence type="ECO:0000313" key="4">
    <source>
        <dbReference type="Proteomes" id="UP000030004"/>
    </source>
</evidence>
<dbReference type="Pfam" id="PF07007">
    <property type="entry name" value="LprI"/>
    <property type="match status" value="1"/>
</dbReference>
<dbReference type="STRING" id="1461694.ATO9_09405"/>
<dbReference type="Gene3D" id="1.20.1270.180">
    <property type="match status" value="1"/>
</dbReference>
<dbReference type="AlphaFoldDB" id="A0A0A0EID4"/>
<sequence>MTPTKVAALLTFLATPFAGHAQDGPAFDCAKAESSAEKLVCDDPALAALDRRLADRFAAAMSVAKGLDAGANEAEDLLRATQRGWIKGRDECWKDPDLRVCVERQYLQREGQLVAQFMLEDPRETQEWFCGDNARSVTITTFDTELPAIRVEEGDSVYVGSLRSVDTPGDYFVAFWGAISFDGTTARIEDNYGEKAGCRIAG</sequence>
<protein>
    <recommendedName>
        <fullName evidence="2">Lysozyme inhibitor LprI-like N-terminal domain-containing protein</fullName>
    </recommendedName>
</protein>
<dbReference type="OrthoDB" id="5565855at2"/>
<dbReference type="GO" id="GO:0005576">
    <property type="term" value="C:extracellular region"/>
    <property type="evidence" value="ECO:0007669"/>
    <property type="project" value="TreeGrafter"/>
</dbReference>
<dbReference type="InterPro" id="IPR009739">
    <property type="entry name" value="LprI-like_N"/>
</dbReference>
<dbReference type="eggNOG" id="COG4461">
    <property type="taxonomic scope" value="Bacteria"/>
</dbReference>
<comment type="caution">
    <text evidence="3">The sequence shown here is derived from an EMBL/GenBank/DDBJ whole genome shotgun (WGS) entry which is preliminary data.</text>
</comment>
<keyword evidence="1" id="KW-0732">Signal</keyword>
<dbReference type="RefSeq" id="WP_043748578.1">
    <property type="nucleotide sequence ID" value="NZ_AQQX01000003.1"/>
</dbReference>
<dbReference type="Proteomes" id="UP000030004">
    <property type="component" value="Unassembled WGS sequence"/>
</dbReference>
<dbReference type="PANTHER" id="PTHR37549:SF1">
    <property type="entry name" value="LIPOPROTEIN LPRI"/>
    <property type="match status" value="1"/>
</dbReference>
<feature type="signal peptide" evidence="1">
    <location>
        <begin position="1"/>
        <end position="21"/>
    </location>
</feature>
<dbReference type="PANTHER" id="PTHR37549">
    <property type="entry name" value="LIPOPROTEIN LPRI"/>
    <property type="match status" value="1"/>
</dbReference>
<name>A0A0A0EID4_9RHOB</name>
<organism evidence="3 4">
    <name type="scientific">Pseudooceanicola atlanticus</name>
    <dbReference type="NCBI Taxonomy" id="1461694"/>
    <lineage>
        <taxon>Bacteria</taxon>
        <taxon>Pseudomonadati</taxon>
        <taxon>Pseudomonadota</taxon>
        <taxon>Alphaproteobacteria</taxon>
        <taxon>Rhodobacterales</taxon>
        <taxon>Paracoccaceae</taxon>
        <taxon>Pseudooceanicola</taxon>
    </lineage>
</organism>
<gene>
    <name evidence="3" type="ORF">ATO9_09405</name>
</gene>
<dbReference type="InterPro" id="IPR052755">
    <property type="entry name" value="Lysozyme_Inhibitor_LprI"/>
</dbReference>
<evidence type="ECO:0000259" key="2">
    <source>
        <dbReference type="Pfam" id="PF07007"/>
    </source>
</evidence>
<evidence type="ECO:0000313" key="3">
    <source>
        <dbReference type="EMBL" id="KGM48912.1"/>
    </source>
</evidence>
<feature type="chain" id="PRO_5001968996" description="Lysozyme inhibitor LprI-like N-terminal domain-containing protein" evidence="1">
    <location>
        <begin position="22"/>
        <end position="202"/>
    </location>
</feature>
<evidence type="ECO:0000256" key="1">
    <source>
        <dbReference type="SAM" id="SignalP"/>
    </source>
</evidence>
<feature type="domain" description="Lysozyme inhibitor LprI-like N-terminal" evidence="2">
    <location>
        <begin position="29"/>
        <end position="92"/>
    </location>
</feature>
<accession>A0A0A0EID4</accession>
<dbReference type="EMBL" id="AQQX01000003">
    <property type="protein sequence ID" value="KGM48912.1"/>
    <property type="molecule type" value="Genomic_DNA"/>
</dbReference>
<keyword evidence="4" id="KW-1185">Reference proteome</keyword>
<reference evidence="3 4" key="1">
    <citation type="journal article" date="2015" name="Antonie Van Leeuwenhoek">
        <title>Pseudooceanicola atlanticus gen. nov. sp. nov., isolated from surface seawater of the Atlantic Ocean and reclassification of Oceanicola batsensis, Oceanicola marinus, Oceanicola nitratireducens, Oceanicola nanhaiensis, Oceanicola antarcticus and Oceanicola flagellatus, as Pseudooceanicola batsensis comb. nov., Pseudooceanicola marinus comb. nov., Pseudooceanicola nitratireducens comb. nov., Pseudooceanicola nanhaiensis comb. nov., Pseudooceanicola antarcticus comb. nov., and Pseudooceanicola flagellatus comb. nov.</title>
        <authorList>
            <person name="Lai Q."/>
            <person name="Li G."/>
            <person name="Liu X."/>
            <person name="Du Y."/>
            <person name="Sun F."/>
            <person name="Shao Z."/>
        </authorList>
    </citation>
    <scope>NUCLEOTIDE SEQUENCE [LARGE SCALE GENOMIC DNA]</scope>
    <source>
        <strain evidence="3 4">22II-s11g</strain>
    </source>
</reference>